<dbReference type="EMBL" id="PRKW01000004">
    <property type="protein sequence ID" value="PPB49190.1"/>
    <property type="molecule type" value="Genomic_DNA"/>
</dbReference>
<dbReference type="SMART" id="SM00354">
    <property type="entry name" value="HTH_LACI"/>
    <property type="match status" value="1"/>
</dbReference>
<dbReference type="Gene3D" id="3.40.50.2300">
    <property type="match status" value="2"/>
</dbReference>
<dbReference type="PROSITE" id="PS00356">
    <property type="entry name" value="HTH_LACI_1"/>
    <property type="match status" value="1"/>
</dbReference>
<dbReference type="SUPFAM" id="SSF47413">
    <property type="entry name" value="lambda repressor-like DNA-binding domains"/>
    <property type="match status" value="1"/>
</dbReference>
<evidence type="ECO:0000313" key="5">
    <source>
        <dbReference type="EMBL" id="PPB49190.1"/>
    </source>
</evidence>
<sequence length="352" mass="36703">MTPGKRTERPRLDDVARTAGVSVPTVSRVLNGKGGASPTTRQAVLAAMDSLGYEPPSRAAGRSKGQIGVVVPDLVNPIFPAFAGAIAALLAPNDYIPALCTLPGGGITEDEYVALLLDQGVSGIIFVCAAHSDGRASMERYRRLRGRVPFVLVNGARPEIDAPSVSNDDATAIRTAVRHLVAQGHQRVGFATGPDRFIPSRRKLEGFRAGLVQFLGEDDAEPHVATSMFTIEGGQSAANELIDSGHTAIVCASDVMALGAVRAAQTRGLRVPEDISVVGFDDSPLMAFTDPPLTTLRQNVAAMAAAAVHALVTELDGERATRTEILFQADLVVRGSTGAGPAVRTGPEPSGA</sequence>
<reference evidence="5 6" key="1">
    <citation type="journal article" date="2014" name="Int. J. Syst. Evol. Microbiol.">
        <title>Arthrobacter pityocampae sp. nov., isolated from Thaumetopoea pityocampa (Lep., Thaumetopoeidae).</title>
        <authorList>
            <person name="Ince I.A."/>
            <person name="Demirbag Z."/>
            <person name="Kati H."/>
        </authorList>
    </citation>
    <scope>NUCLEOTIDE SEQUENCE [LARGE SCALE GENOMIC DNA]</scope>
    <source>
        <strain evidence="5 6">Tp2</strain>
    </source>
</reference>
<dbReference type="PANTHER" id="PTHR30146">
    <property type="entry name" value="LACI-RELATED TRANSCRIPTIONAL REPRESSOR"/>
    <property type="match status" value="1"/>
</dbReference>
<dbReference type="AlphaFoldDB" id="A0A2S5IXF7"/>
<proteinExistence type="predicted"/>
<dbReference type="GO" id="GO:0003700">
    <property type="term" value="F:DNA-binding transcription factor activity"/>
    <property type="evidence" value="ECO:0007669"/>
    <property type="project" value="TreeGrafter"/>
</dbReference>
<gene>
    <name evidence="5" type="ORF">C4K88_10850</name>
</gene>
<dbReference type="SUPFAM" id="SSF53822">
    <property type="entry name" value="Periplasmic binding protein-like I"/>
    <property type="match status" value="1"/>
</dbReference>
<dbReference type="Gene3D" id="1.10.260.40">
    <property type="entry name" value="lambda repressor-like DNA-binding domains"/>
    <property type="match status" value="1"/>
</dbReference>
<dbReference type="Proteomes" id="UP000239297">
    <property type="component" value="Unassembled WGS sequence"/>
</dbReference>
<keyword evidence="3" id="KW-0804">Transcription</keyword>
<comment type="caution">
    <text evidence="5">The sequence shown here is derived from an EMBL/GenBank/DDBJ whole genome shotgun (WGS) entry which is preliminary data.</text>
</comment>
<dbReference type="PROSITE" id="PS50932">
    <property type="entry name" value="HTH_LACI_2"/>
    <property type="match status" value="1"/>
</dbReference>
<dbReference type="InterPro" id="IPR010982">
    <property type="entry name" value="Lambda_DNA-bd_dom_sf"/>
</dbReference>
<dbReference type="Pfam" id="PF00356">
    <property type="entry name" value="LacI"/>
    <property type="match status" value="1"/>
</dbReference>
<dbReference type="InterPro" id="IPR028082">
    <property type="entry name" value="Peripla_BP_I"/>
</dbReference>
<dbReference type="PANTHER" id="PTHR30146:SF153">
    <property type="entry name" value="LACTOSE OPERON REPRESSOR"/>
    <property type="match status" value="1"/>
</dbReference>
<protein>
    <submittedName>
        <fullName evidence="5">LacI family transcriptional regulator</fullName>
    </submittedName>
</protein>
<evidence type="ECO:0000259" key="4">
    <source>
        <dbReference type="PROSITE" id="PS50932"/>
    </source>
</evidence>
<keyword evidence="2" id="KW-0238">DNA-binding</keyword>
<dbReference type="OrthoDB" id="3324394at2"/>
<dbReference type="InterPro" id="IPR046335">
    <property type="entry name" value="LacI/GalR-like_sensor"/>
</dbReference>
<evidence type="ECO:0000256" key="2">
    <source>
        <dbReference type="ARBA" id="ARBA00023125"/>
    </source>
</evidence>
<organism evidence="5 6">
    <name type="scientific">Arthrobacter pityocampae</name>
    <dbReference type="NCBI Taxonomy" id="547334"/>
    <lineage>
        <taxon>Bacteria</taxon>
        <taxon>Bacillati</taxon>
        <taxon>Actinomycetota</taxon>
        <taxon>Actinomycetes</taxon>
        <taxon>Micrococcales</taxon>
        <taxon>Micrococcaceae</taxon>
        <taxon>Arthrobacter</taxon>
    </lineage>
</organism>
<feature type="domain" description="HTH lacI-type" evidence="4">
    <location>
        <begin position="10"/>
        <end position="65"/>
    </location>
</feature>
<dbReference type="InterPro" id="IPR000843">
    <property type="entry name" value="HTH_LacI"/>
</dbReference>
<dbReference type="RefSeq" id="WP_104121627.1">
    <property type="nucleotide sequence ID" value="NZ_PRKW01000004.1"/>
</dbReference>
<dbReference type="PRINTS" id="PR00036">
    <property type="entry name" value="HTHLACI"/>
</dbReference>
<evidence type="ECO:0000256" key="1">
    <source>
        <dbReference type="ARBA" id="ARBA00023015"/>
    </source>
</evidence>
<dbReference type="CDD" id="cd01392">
    <property type="entry name" value="HTH_LacI"/>
    <property type="match status" value="1"/>
</dbReference>
<dbReference type="Pfam" id="PF13377">
    <property type="entry name" value="Peripla_BP_3"/>
    <property type="match status" value="1"/>
</dbReference>
<keyword evidence="6" id="KW-1185">Reference proteome</keyword>
<keyword evidence="1" id="KW-0805">Transcription regulation</keyword>
<evidence type="ECO:0000256" key="3">
    <source>
        <dbReference type="ARBA" id="ARBA00023163"/>
    </source>
</evidence>
<evidence type="ECO:0000313" key="6">
    <source>
        <dbReference type="Proteomes" id="UP000239297"/>
    </source>
</evidence>
<accession>A0A2S5IXF7</accession>
<name>A0A2S5IXF7_9MICC</name>
<dbReference type="GO" id="GO:0000976">
    <property type="term" value="F:transcription cis-regulatory region binding"/>
    <property type="evidence" value="ECO:0007669"/>
    <property type="project" value="TreeGrafter"/>
</dbReference>